<keyword evidence="7 12" id="KW-0411">Iron-sulfur</keyword>
<feature type="binding site" evidence="12">
    <location>
        <position position="26"/>
    </location>
    <ligand>
        <name>[4Fe-4S] cluster</name>
        <dbReference type="ChEBI" id="CHEBI:49883"/>
        <label>1</label>
        <note>4Fe-4S-S-AdoMet</note>
    </ligand>
</feature>
<dbReference type="GO" id="GO:0006777">
    <property type="term" value="P:Mo-molybdopterin cofactor biosynthetic process"/>
    <property type="evidence" value="ECO:0007669"/>
    <property type="project" value="UniProtKB-UniRule"/>
</dbReference>
<protein>
    <recommendedName>
        <fullName evidence="1 12">GTP 3',8-cyclase</fullName>
        <ecNumber evidence="1 12">4.1.99.22</ecNumber>
    </recommendedName>
    <alternativeName>
        <fullName evidence="12">Molybdenum cofactor biosynthesis protein A</fullName>
    </alternativeName>
</protein>
<keyword evidence="8 12" id="KW-0342">GTP-binding</keyword>
<dbReference type="GO" id="GO:0051539">
    <property type="term" value="F:4 iron, 4 sulfur cluster binding"/>
    <property type="evidence" value="ECO:0007669"/>
    <property type="project" value="UniProtKB-UniRule"/>
</dbReference>
<dbReference type="PROSITE" id="PS01305">
    <property type="entry name" value="MOAA_NIFB_PQQE"/>
    <property type="match status" value="1"/>
</dbReference>
<dbReference type="InterPro" id="IPR013483">
    <property type="entry name" value="MoaA"/>
</dbReference>
<feature type="binding site" evidence="12">
    <location>
        <position position="22"/>
    </location>
    <ligand>
        <name>[4Fe-4S] cluster</name>
        <dbReference type="ChEBI" id="CHEBI:49883"/>
        <label>1</label>
        <note>4Fe-4S-S-AdoMet</note>
    </ligand>
</feature>
<evidence type="ECO:0000256" key="10">
    <source>
        <dbReference type="ARBA" id="ARBA00023239"/>
    </source>
</evidence>
<evidence type="ECO:0000256" key="2">
    <source>
        <dbReference type="ARBA" id="ARBA00022485"/>
    </source>
</evidence>
<feature type="binding site" evidence="12">
    <location>
        <position position="28"/>
    </location>
    <ligand>
        <name>S-adenosyl-L-methionine</name>
        <dbReference type="ChEBI" id="CHEBI:59789"/>
    </ligand>
</feature>
<dbReference type="SFLD" id="SFLDG01386">
    <property type="entry name" value="main_SPASM_domain-containing"/>
    <property type="match status" value="1"/>
</dbReference>
<feature type="binding site" evidence="12">
    <location>
        <position position="190"/>
    </location>
    <ligand>
        <name>S-adenosyl-L-methionine</name>
        <dbReference type="ChEBI" id="CHEBI:59789"/>
    </ligand>
</feature>
<dbReference type="InterPro" id="IPR058240">
    <property type="entry name" value="rSAM_sf"/>
</dbReference>
<evidence type="ECO:0000256" key="12">
    <source>
        <dbReference type="HAMAP-Rule" id="MF_01225"/>
    </source>
</evidence>
<dbReference type="InterPro" id="IPR006638">
    <property type="entry name" value="Elp3/MiaA/NifB-like_rSAM"/>
</dbReference>
<dbReference type="EMBL" id="JACHGR010000002">
    <property type="protein sequence ID" value="MBB6054883.1"/>
    <property type="molecule type" value="Genomic_DNA"/>
</dbReference>
<dbReference type="HAMAP" id="MF_01225_B">
    <property type="entry name" value="MoaA_B"/>
    <property type="match status" value="1"/>
</dbReference>
<evidence type="ECO:0000256" key="5">
    <source>
        <dbReference type="ARBA" id="ARBA00022741"/>
    </source>
</evidence>
<dbReference type="InterPro" id="IPR013785">
    <property type="entry name" value="Aldolase_TIM"/>
</dbReference>
<sequence>MMLQDGFSRRFHYLRLSVTEACNFRCTYCLPDGYRPDGRKSFLTVDEIRRVATTFAELGVKKIRLTGGEPSMRRDLPAIIETVANISGIDNVAMTTNGYRLKDRAQQWFDAGLRSLNVSIDSLDPRQFQLITGENKLAEILAGLDAAQQAGVRKIKVNTVLLKNLNDHELSQFLFWLKNQPIQLRLIELMQTGEMDARFQKHHQSGLPVKARLLREGWIQQSRDLTDGPAEVFSHPDYQGQIGLIMPYSKDFCANCNRLRVSSVGKLHLCLFGEEGVPLRDLLQVDEQNSELQSRILQGLTHKRETHFLHEGNSGVTPHLASIGG</sequence>
<dbReference type="SMART" id="SM00729">
    <property type="entry name" value="Elp3"/>
    <property type="match status" value="1"/>
</dbReference>
<feature type="binding site" evidence="12">
    <location>
        <position position="270"/>
    </location>
    <ligand>
        <name>[4Fe-4S] cluster</name>
        <dbReference type="ChEBI" id="CHEBI:49883"/>
        <label>2</label>
        <note>4Fe-4S-substrate</note>
    </ligand>
</feature>
<feature type="binding site" evidence="12">
    <location>
        <position position="95"/>
    </location>
    <ligand>
        <name>GTP</name>
        <dbReference type="ChEBI" id="CHEBI:37565"/>
    </ligand>
</feature>
<evidence type="ECO:0000313" key="15">
    <source>
        <dbReference type="Proteomes" id="UP000585721"/>
    </source>
</evidence>
<keyword evidence="15" id="KW-1185">Reference proteome</keyword>
<feature type="binding site" evidence="12">
    <location>
        <begin position="258"/>
        <end position="260"/>
    </location>
    <ligand>
        <name>GTP</name>
        <dbReference type="ChEBI" id="CHEBI:37565"/>
    </ligand>
</feature>
<dbReference type="GO" id="GO:0061799">
    <property type="term" value="F:cyclic pyranopterin monophosphate synthase activity"/>
    <property type="evidence" value="ECO:0007669"/>
    <property type="project" value="TreeGrafter"/>
</dbReference>
<dbReference type="SFLD" id="SFLDG01067">
    <property type="entry name" value="SPASM/twitch_domain_containing"/>
    <property type="match status" value="1"/>
</dbReference>
<gene>
    <name evidence="12" type="primary">moaA</name>
    <name evidence="14" type="ORF">HNR75_000755</name>
</gene>
<dbReference type="RefSeq" id="WP_188025681.1">
    <property type="nucleotide sequence ID" value="NZ_JACHGR010000002.1"/>
</dbReference>
<organism evidence="14 15">
    <name type="scientific">Tolumonas osonensis</name>
    <dbReference type="NCBI Taxonomy" id="675874"/>
    <lineage>
        <taxon>Bacteria</taxon>
        <taxon>Pseudomonadati</taxon>
        <taxon>Pseudomonadota</taxon>
        <taxon>Gammaproteobacteria</taxon>
        <taxon>Aeromonadales</taxon>
        <taxon>Aeromonadaceae</taxon>
        <taxon>Tolumonas</taxon>
    </lineage>
</organism>
<dbReference type="Pfam" id="PF04055">
    <property type="entry name" value="Radical_SAM"/>
    <property type="match status" value="1"/>
</dbReference>
<keyword evidence="4 12" id="KW-0479">Metal-binding</keyword>
<comment type="catalytic activity">
    <reaction evidence="11 12">
        <text>GTP + AH2 + S-adenosyl-L-methionine = (8S)-3',8-cyclo-7,8-dihydroguanosine 5'-triphosphate + 5'-deoxyadenosine + L-methionine + A + H(+)</text>
        <dbReference type="Rhea" id="RHEA:49576"/>
        <dbReference type="ChEBI" id="CHEBI:13193"/>
        <dbReference type="ChEBI" id="CHEBI:15378"/>
        <dbReference type="ChEBI" id="CHEBI:17319"/>
        <dbReference type="ChEBI" id="CHEBI:17499"/>
        <dbReference type="ChEBI" id="CHEBI:37565"/>
        <dbReference type="ChEBI" id="CHEBI:57844"/>
        <dbReference type="ChEBI" id="CHEBI:59789"/>
        <dbReference type="ChEBI" id="CHEBI:131766"/>
        <dbReference type="EC" id="4.1.99.22"/>
    </reaction>
</comment>
<keyword evidence="10 12" id="KW-0456">Lyase</keyword>
<dbReference type="InterPro" id="IPR040064">
    <property type="entry name" value="MoaA-like"/>
</dbReference>
<keyword evidence="2 12" id="KW-0004">4Fe-4S</keyword>
<comment type="function">
    <text evidence="12">Catalyzes the cyclization of GTP to (8S)-3',8-cyclo-7,8-dihydroguanosine 5'-triphosphate.</text>
</comment>
<dbReference type="Pfam" id="PF06463">
    <property type="entry name" value="Mob_synth_C"/>
    <property type="match status" value="1"/>
</dbReference>
<evidence type="ECO:0000256" key="1">
    <source>
        <dbReference type="ARBA" id="ARBA00012167"/>
    </source>
</evidence>
<dbReference type="InterPro" id="IPR000385">
    <property type="entry name" value="MoaA_NifB_PqqE_Fe-S-bd_CS"/>
</dbReference>
<keyword evidence="9 12" id="KW-0501">Molybdenum cofactor biosynthesis</keyword>
<comment type="subunit">
    <text evidence="12">Monomer and homodimer.</text>
</comment>
<comment type="cofactor">
    <cofactor evidence="12">
        <name>[4Fe-4S] cluster</name>
        <dbReference type="ChEBI" id="CHEBI:49883"/>
    </cofactor>
    <text evidence="12">Binds 2 [4Fe-4S] clusters. Binds 1 [4Fe-4S] cluster coordinated with 3 cysteines and an exchangeable S-adenosyl-L-methionine and 1 [4Fe-4S] cluster coordinated with 3 cysteines and the GTP-derived substrate.</text>
</comment>
<evidence type="ECO:0000256" key="6">
    <source>
        <dbReference type="ARBA" id="ARBA00023004"/>
    </source>
</evidence>
<feature type="binding site" evidence="12">
    <location>
        <position position="256"/>
    </location>
    <ligand>
        <name>[4Fe-4S] cluster</name>
        <dbReference type="ChEBI" id="CHEBI:49883"/>
        <label>2</label>
        <note>4Fe-4S-substrate</note>
    </ligand>
</feature>
<dbReference type="InterPro" id="IPR007197">
    <property type="entry name" value="rSAM"/>
</dbReference>
<dbReference type="CDD" id="cd21117">
    <property type="entry name" value="Twitch_MoaA"/>
    <property type="match status" value="1"/>
</dbReference>
<feature type="binding site" evidence="12">
    <location>
        <position position="156"/>
    </location>
    <ligand>
        <name>GTP</name>
        <dbReference type="ChEBI" id="CHEBI:37565"/>
    </ligand>
</feature>
<evidence type="ECO:0000256" key="9">
    <source>
        <dbReference type="ARBA" id="ARBA00023150"/>
    </source>
</evidence>
<dbReference type="GO" id="GO:0005525">
    <property type="term" value="F:GTP binding"/>
    <property type="evidence" value="ECO:0007669"/>
    <property type="project" value="UniProtKB-UniRule"/>
</dbReference>
<evidence type="ECO:0000256" key="11">
    <source>
        <dbReference type="ARBA" id="ARBA00048697"/>
    </source>
</evidence>
<dbReference type="GO" id="GO:0061798">
    <property type="term" value="F:GTP 3',8'-cyclase activity"/>
    <property type="evidence" value="ECO:0007669"/>
    <property type="project" value="UniProtKB-UniRule"/>
</dbReference>
<accession>A0A841GN21</accession>
<dbReference type="SFLD" id="SFLDG01383">
    <property type="entry name" value="cyclic_pyranopterin_phosphate"/>
    <property type="match status" value="1"/>
</dbReference>
<feature type="binding site" evidence="12">
    <location>
        <position position="119"/>
    </location>
    <ligand>
        <name>S-adenosyl-L-methionine</name>
        <dbReference type="ChEBI" id="CHEBI:59789"/>
    </ligand>
</feature>
<keyword evidence="5 12" id="KW-0547">Nucleotide-binding</keyword>
<feature type="binding site" evidence="12">
    <location>
        <position position="29"/>
    </location>
    <ligand>
        <name>[4Fe-4S] cluster</name>
        <dbReference type="ChEBI" id="CHEBI:49883"/>
        <label>1</label>
        <note>4Fe-4S-S-AdoMet</note>
    </ligand>
</feature>
<evidence type="ECO:0000256" key="3">
    <source>
        <dbReference type="ARBA" id="ARBA00022691"/>
    </source>
</evidence>
<feature type="binding site" evidence="12">
    <location>
        <position position="64"/>
    </location>
    <ligand>
        <name>GTP</name>
        <dbReference type="ChEBI" id="CHEBI:37565"/>
    </ligand>
</feature>
<dbReference type="PANTHER" id="PTHR22960:SF28">
    <property type="entry name" value="GTP 3',8-CYCLASE"/>
    <property type="match status" value="1"/>
</dbReference>
<feature type="binding site" evidence="12">
    <location>
        <position position="68"/>
    </location>
    <ligand>
        <name>S-adenosyl-L-methionine</name>
        <dbReference type="ChEBI" id="CHEBI:59789"/>
    </ligand>
</feature>
<proteinExistence type="inferred from homology"/>
<dbReference type="AlphaFoldDB" id="A0A841GN21"/>
<comment type="similarity">
    <text evidence="12">Belongs to the radical SAM superfamily. MoaA family.</text>
</comment>
<dbReference type="GO" id="GO:0046872">
    <property type="term" value="F:metal ion binding"/>
    <property type="evidence" value="ECO:0007669"/>
    <property type="project" value="UniProtKB-KW"/>
</dbReference>
<evidence type="ECO:0000256" key="4">
    <source>
        <dbReference type="ARBA" id="ARBA00022723"/>
    </source>
</evidence>
<dbReference type="InterPro" id="IPR010505">
    <property type="entry name" value="MoaA_twitch"/>
</dbReference>
<reference evidence="14 15" key="1">
    <citation type="submission" date="2020-08" db="EMBL/GenBank/DDBJ databases">
        <title>Genomic Encyclopedia of Type Strains, Phase IV (KMG-IV): sequencing the most valuable type-strain genomes for metagenomic binning, comparative biology and taxonomic classification.</title>
        <authorList>
            <person name="Goeker M."/>
        </authorList>
    </citation>
    <scope>NUCLEOTIDE SEQUENCE [LARGE SCALE GENOMIC DNA]</scope>
    <source>
        <strain evidence="14 15">DSM 22975</strain>
    </source>
</reference>
<dbReference type="PANTHER" id="PTHR22960">
    <property type="entry name" value="MOLYBDOPTERIN COFACTOR SYNTHESIS PROTEIN A"/>
    <property type="match status" value="1"/>
</dbReference>
<dbReference type="UniPathway" id="UPA00344"/>
<dbReference type="NCBIfam" id="TIGR02666">
    <property type="entry name" value="moaA"/>
    <property type="match status" value="1"/>
</dbReference>
<dbReference type="InterPro" id="IPR050105">
    <property type="entry name" value="MoCo_biosynth_MoaA/MoaC"/>
</dbReference>
<feature type="domain" description="Radical SAM core" evidence="13">
    <location>
        <begin position="6"/>
        <end position="230"/>
    </location>
</feature>
<dbReference type="Proteomes" id="UP000585721">
    <property type="component" value="Unassembled WGS sequence"/>
</dbReference>
<dbReference type="EC" id="4.1.99.22" evidence="1 12"/>
<comment type="pathway">
    <text evidence="12">Cofactor biosynthesis; molybdopterin biosynthesis.</text>
</comment>
<evidence type="ECO:0000313" key="14">
    <source>
        <dbReference type="EMBL" id="MBB6054883.1"/>
    </source>
</evidence>
<keyword evidence="3 12" id="KW-0949">S-adenosyl-L-methionine</keyword>
<evidence type="ECO:0000256" key="8">
    <source>
        <dbReference type="ARBA" id="ARBA00023134"/>
    </source>
</evidence>
<dbReference type="FunFam" id="3.20.20.70:FF:000057">
    <property type="entry name" value="GTP 3',8-cyclase"/>
    <property type="match status" value="1"/>
</dbReference>
<dbReference type="GO" id="GO:1904047">
    <property type="term" value="F:S-adenosyl-L-methionine binding"/>
    <property type="evidence" value="ECO:0007669"/>
    <property type="project" value="UniProtKB-UniRule"/>
</dbReference>
<dbReference type="CDD" id="cd01335">
    <property type="entry name" value="Radical_SAM"/>
    <property type="match status" value="1"/>
</dbReference>
<feature type="binding site" evidence="12">
    <location>
        <position position="253"/>
    </location>
    <ligand>
        <name>[4Fe-4S] cluster</name>
        <dbReference type="ChEBI" id="CHEBI:49883"/>
        <label>2</label>
        <note>4Fe-4S-substrate</note>
    </ligand>
</feature>
<dbReference type="PROSITE" id="PS51918">
    <property type="entry name" value="RADICAL_SAM"/>
    <property type="match status" value="1"/>
</dbReference>
<keyword evidence="6 12" id="KW-0408">Iron</keyword>
<evidence type="ECO:0000256" key="7">
    <source>
        <dbReference type="ARBA" id="ARBA00023014"/>
    </source>
</evidence>
<evidence type="ECO:0000259" key="13">
    <source>
        <dbReference type="PROSITE" id="PS51918"/>
    </source>
</evidence>
<dbReference type="Gene3D" id="3.20.20.70">
    <property type="entry name" value="Aldolase class I"/>
    <property type="match status" value="1"/>
</dbReference>
<feature type="binding site" evidence="12">
    <location>
        <position position="15"/>
    </location>
    <ligand>
        <name>GTP</name>
        <dbReference type="ChEBI" id="CHEBI:37565"/>
    </ligand>
</feature>
<dbReference type="SUPFAM" id="SSF102114">
    <property type="entry name" value="Radical SAM enzymes"/>
    <property type="match status" value="1"/>
</dbReference>
<dbReference type="SFLD" id="SFLDS00029">
    <property type="entry name" value="Radical_SAM"/>
    <property type="match status" value="1"/>
</dbReference>
<comment type="caution">
    <text evidence="14">The sequence shown here is derived from an EMBL/GenBank/DDBJ whole genome shotgun (WGS) entry which is preliminary data.</text>
</comment>
<name>A0A841GN21_9GAMM</name>